<comment type="caution">
    <text evidence="4">The sequence shown here is derived from an EMBL/GenBank/DDBJ whole genome shotgun (WGS) entry which is preliminary data.</text>
</comment>
<gene>
    <name evidence="4" type="ORF">JQ619_00085</name>
</gene>
<feature type="transmembrane region" description="Helical" evidence="3">
    <location>
        <begin position="45"/>
        <end position="66"/>
    </location>
</feature>
<accession>A0ABS5FYR6</accession>
<dbReference type="Gene3D" id="1.10.287.470">
    <property type="entry name" value="Helix hairpin bin"/>
    <property type="match status" value="1"/>
</dbReference>
<organism evidence="4 5">
    <name type="scientific">Bradyrhizobium denitrificans</name>
    <dbReference type="NCBI Taxonomy" id="2734912"/>
    <lineage>
        <taxon>Bacteria</taxon>
        <taxon>Pseudomonadati</taxon>
        <taxon>Pseudomonadota</taxon>
        <taxon>Alphaproteobacteria</taxon>
        <taxon>Hyphomicrobiales</taxon>
        <taxon>Nitrobacteraceae</taxon>
        <taxon>Bradyrhizobium</taxon>
    </lineage>
</organism>
<feature type="region of interest" description="Disordered" evidence="2">
    <location>
        <begin position="1"/>
        <end position="21"/>
    </location>
</feature>
<keyword evidence="5" id="KW-1185">Reference proteome</keyword>
<evidence type="ECO:0000313" key="4">
    <source>
        <dbReference type="EMBL" id="MBR1134157.1"/>
    </source>
</evidence>
<dbReference type="SUPFAM" id="SSF111369">
    <property type="entry name" value="HlyD-like secretion proteins"/>
    <property type="match status" value="1"/>
</dbReference>
<keyword evidence="1" id="KW-0175">Coiled coil</keyword>
<dbReference type="RefSeq" id="WP_172239556.1">
    <property type="nucleotide sequence ID" value="NZ_JABFDP010000023.1"/>
</dbReference>
<keyword evidence="3" id="KW-0472">Membrane</keyword>
<protein>
    <submittedName>
        <fullName evidence="4">HlyD family efflux transporter periplasmic adaptor subunit</fullName>
    </submittedName>
</protein>
<dbReference type="Proteomes" id="UP001314635">
    <property type="component" value="Unassembled WGS sequence"/>
</dbReference>
<evidence type="ECO:0000313" key="5">
    <source>
        <dbReference type="Proteomes" id="UP001314635"/>
    </source>
</evidence>
<evidence type="ECO:0000256" key="1">
    <source>
        <dbReference type="SAM" id="Coils"/>
    </source>
</evidence>
<dbReference type="Gene3D" id="2.40.30.170">
    <property type="match status" value="1"/>
</dbReference>
<dbReference type="PANTHER" id="PTHR30438:SF2">
    <property type="entry name" value="MEMBRANE PROTEIN"/>
    <property type="match status" value="1"/>
</dbReference>
<sequence length="366" mass="39799">MDQQETEKVADLAPLNRPPAKPLASAHGAALPVVAAHAVPPKRRWWPLLVLMIVIGGAGGAGYVWWQRLHPPLPIGISMSNGRIEADEIDIATKYAGRVAELRADIGDLVEAGQIVARMDTRELQQSLSKAGAQAEQAQHVVDQARANLVQLQTQKTLAEQEMERTRSLLQNGWTTKELADQRQQALGAATAGLAGAQAKVAEAERALEAVRHDVALYTVQIADNSLIAPKAGRIQYRLANIGEVLGAGGKVFTMLDVNYVYMDVFLPTEEVGKIKVGSEARIVLDAYPDRPIPAKVSFVASQAQFTPKTVETRSERDKLMFRIRVRVDQDRLAAHADAVRSGLPGVAYVKWNADLAWPARLQAAP</sequence>
<keyword evidence="3" id="KW-1133">Transmembrane helix</keyword>
<feature type="coiled-coil region" evidence="1">
    <location>
        <begin position="128"/>
        <end position="169"/>
    </location>
</feature>
<dbReference type="PANTHER" id="PTHR30438">
    <property type="entry name" value="36 KDA ANTIGEN-RELATED"/>
    <property type="match status" value="1"/>
</dbReference>
<dbReference type="Gene3D" id="2.40.50.100">
    <property type="match status" value="1"/>
</dbReference>
<reference evidence="5" key="1">
    <citation type="journal article" date="2021" name="ISME J.">
        <title>Evolutionary origin and ecological implication of a unique nif island in free-living Bradyrhizobium lineages.</title>
        <authorList>
            <person name="Tao J."/>
        </authorList>
    </citation>
    <scope>NUCLEOTIDE SEQUENCE [LARGE SCALE GENOMIC DNA]</scope>
    <source>
        <strain evidence="5">SZCCT0094</strain>
    </source>
</reference>
<dbReference type="EMBL" id="JAFCLK010000001">
    <property type="protein sequence ID" value="MBR1134157.1"/>
    <property type="molecule type" value="Genomic_DNA"/>
</dbReference>
<name>A0ABS5FYR6_9BRAD</name>
<feature type="compositionally biased region" description="Basic and acidic residues" evidence="2">
    <location>
        <begin position="1"/>
        <end position="10"/>
    </location>
</feature>
<keyword evidence="3" id="KW-0812">Transmembrane</keyword>
<proteinExistence type="predicted"/>
<evidence type="ECO:0000256" key="3">
    <source>
        <dbReference type="SAM" id="Phobius"/>
    </source>
</evidence>
<evidence type="ECO:0000256" key="2">
    <source>
        <dbReference type="SAM" id="MobiDB-lite"/>
    </source>
</evidence>